<dbReference type="InterPro" id="IPR034660">
    <property type="entry name" value="DinB/YfiT-like"/>
</dbReference>
<keyword evidence="3" id="KW-1185">Reference proteome</keyword>
<dbReference type="Gene3D" id="1.20.120.450">
    <property type="entry name" value="dinb family like domain"/>
    <property type="match status" value="1"/>
</dbReference>
<evidence type="ECO:0000256" key="1">
    <source>
        <dbReference type="SAM" id="MobiDB-lite"/>
    </source>
</evidence>
<proteinExistence type="predicted"/>
<dbReference type="EMBL" id="BAAAMY010000001">
    <property type="protein sequence ID" value="GAA1907163.1"/>
    <property type="molecule type" value="Genomic_DNA"/>
</dbReference>
<comment type="caution">
    <text evidence="2">The sequence shown here is derived from an EMBL/GenBank/DDBJ whole genome shotgun (WGS) entry which is preliminary data.</text>
</comment>
<protein>
    <submittedName>
        <fullName evidence="2">Maleylpyruvate isomerase family mycothiol-dependent enzyme</fullName>
    </submittedName>
</protein>
<dbReference type="Proteomes" id="UP001501612">
    <property type="component" value="Unassembled WGS sequence"/>
</dbReference>
<gene>
    <name evidence="2" type="ORF">GCM10009737_04980</name>
</gene>
<feature type="compositionally biased region" description="Gly residues" evidence="1">
    <location>
        <begin position="77"/>
        <end position="87"/>
    </location>
</feature>
<sequence>MTGPPPTTPRPPDLPDLDAAVELLERALGHTRLALAGVRPVHLARPTPCARWDLDDLLWHMDDALDAFTEAAAGRVTGRGTGRGSPGRSGTARTPGAAGPRATGVGARLGRLQTKACHLLGLWAEPPRSVVDVGAIDVGAVDVGAVDVGAVDVGAVDRAGTSLPASLLVATAALEIGVHGWDVAQATGEDRPVPADLAAQLLPVAAVTIGARDRGRRFGSSLPVAPFAPADVRLLAFLGRPPLPARAG</sequence>
<accession>A0ABN2NZV4</accession>
<dbReference type="RefSeq" id="WP_344003242.1">
    <property type="nucleotide sequence ID" value="NZ_BAAAMY010000001.1"/>
</dbReference>
<dbReference type="GO" id="GO:0016853">
    <property type="term" value="F:isomerase activity"/>
    <property type="evidence" value="ECO:0007669"/>
    <property type="project" value="UniProtKB-KW"/>
</dbReference>
<name>A0ABN2NZV4_9ACTN</name>
<feature type="region of interest" description="Disordered" evidence="1">
    <location>
        <begin position="76"/>
        <end position="104"/>
    </location>
</feature>
<organism evidence="2 3">
    <name type="scientific">Nocardioides lentus</name>
    <dbReference type="NCBI Taxonomy" id="338077"/>
    <lineage>
        <taxon>Bacteria</taxon>
        <taxon>Bacillati</taxon>
        <taxon>Actinomycetota</taxon>
        <taxon>Actinomycetes</taxon>
        <taxon>Propionibacteriales</taxon>
        <taxon>Nocardioidaceae</taxon>
        <taxon>Nocardioides</taxon>
    </lineage>
</organism>
<reference evidence="2 3" key="1">
    <citation type="journal article" date="2019" name="Int. J. Syst. Evol. Microbiol.">
        <title>The Global Catalogue of Microorganisms (GCM) 10K type strain sequencing project: providing services to taxonomists for standard genome sequencing and annotation.</title>
        <authorList>
            <consortium name="The Broad Institute Genomics Platform"/>
            <consortium name="The Broad Institute Genome Sequencing Center for Infectious Disease"/>
            <person name="Wu L."/>
            <person name="Ma J."/>
        </authorList>
    </citation>
    <scope>NUCLEOTIDE SEQUENCE [LARGE SCALE GENOMIC DNA]</scope>
    <source>
        <strain evidence="2 3">JCM 14046</strain>
    </source>
</reference>
<keyword evidence="2" id="KW-0413">Isomerase</keyword>
<evidence type="ECO:0000313" key="2">
    <source>
        <dbReference type="EMBL" id="GAA1907163.1"/>
    </source>
</evidence>
<dbReference type="SUPFAM" id="SSF109854">
    <property type="entry name" value="DinB/YfiT-like putative metalloenzymes"/>
    <property type="match status" value="1"/>
</dbReference>
<evidence type="ECO:0000313" key="3">
    <source>
        <dbReference type="Proteomes" id="UP001501612"/>
    </source>
</evidence>